<name>A0ACC1AGD4_9ROSI</name>
<reference evidence="2" key="1">
    <citation type="journal article" date="2023" name="G3 (Bethesda)">
        <title>Genome assembly and association tests identify interacting loci associated with vigor, precocity, and sex in interspecific pistachio rootstocks.</title>
        <authorList>
            <person name="Palmer W."/>
            <person name="Jacygrad E."/>
            <person name="Sagayaradj S."/>
            <person name="Cavanaugh K."/>
            <person name="Han R."/>
            <person name="Bertier L."/>
            <person name="Beede B."/>
            <person name="Kafkas S."/>
            <person name="Golino D."/>
            <person name="Preece J."/>
            <person name="Michelmore R."/>
        </authorList>
    </citation>
    <scope>NUCLEOTIDE SEQUENCE [LARGE SCALE GENOMIC DNA]</scope>
</reference>
<dbReference type="Proteomes" id="UP001164250">
    <property type="component" value="Chromosome 10"/>
</dbReference>
<dbReference type="EMBL" id="CM047906">
    <property type="protein sequence ID" value="KAJ0086409.1"/>
    <property type="molecule type" value="Genomic_DNA"/>
</dbReference>
<protein>
    <submittedName>
        <fullName evidence="1">Uncharacterized protein</fullName>
    </submittedName>
</protein>
<gene>
    <name evidence="1" type="ORF">Patl1_09007</name>
</gene>
<accession>A0ACC1AGD4</accession>
<evidence type="ECO:0000313" key="1">
    <source>
        <dbReference type="EMBL" id="KAJ0086409.1"/>
    </source>
</evidence>
<comment type="caution">
    <text evidence="1">The sequence shown here is derived from an EMBL/GenBank/DDBJ whole genome shotgun (WGS) entry which is preliminary data.</text>
</comment>
<sequence>MDYGRFWVISLGTGSPKTEEKYDAHKAAKWGLLGWLTSESSTPLTDLFMQSSGDMIDFHISNVFKALHSEESYLRIQDDTLTGNESSMDIATKKNLESLVGIGERLLKKPVTKVNFETRVCEPCHKGTNEEALISFAEILSKDKRTHDLKSPHGRVTNLK</sequence>
<keyword evidence="2" id="KW-1185">Reference proteome</keyword>
<evidence type="ECO:0000313" key="2">
    <source>
        <dbReference type="Proteomes" id="UP001164250"/>
    </source>
</evidence>
<organism evidence="1 2">
    <name type="scientific">Pistacia atlantica</name>
    <dbReference type="NCBI Taxonomy" id="434234"/>
    <lineage>
        <taxon>Eukaryota</taxon>
        <taxon>Viridiplantae</taxon>
        <taxon>Streptophyta</taxon>
        <taxon>Embryophyta</taxon>
        <taxon>Tracheophyta</taxon>
        <taxon>Spermatophyta</taxon>
        <taxon>Magnoliopsida</taxon>
        <taxon>eudicotyledons</taxon>
        <taxon>Gunneridae</taxon>
        <taxon>Pentapetalae</taxon>
        <taxon>rosids</taxon>
        <taxon>malvids</taxon>
        <taxon>Sapindales</taxon>
        <taxon>Anacardiaceae</taxon>
        <taxon>Pistacia</taxon>
    </lineage>
</organism>
<proteinExistence type="predicted"/>